<feature type="domain" description="Right handed beta helix" evidence="5">
    <location>
        <begin position="255"/>
        <end position="414"/>
    </location>
</feature>
<dbReference type="Proteomes" id="UP000235005">
    <property type="component" value="Unassembled WGS sequence"/>
</dbReference>
<dbReference type="PANTHER" id="PTHR40088:SF2">
    <property type="entry name" value="SECRETED SUGAR HYDROLASE"/>
    <property type="match status" value="1"/>
</dbReference>
<evidence type="ECO:0000256" key="3">
    <source>
        <dbReference type="ARBA" id="ARBA00022729"/>
    </source>
</evidence>
<keyword evidence="4" id="KW-0472">Membrane</keyword>
<feature type="domain" description="Right handed beta helix" evidence="5">
    <location>
        <begin position="146"/>
        <end position="242"/>
    </location>
</feature>
<dbReference type="PANTHER" id="PTHR40088">
    <property type="entry name" value="PECTATE LYASE (EUROFUNG)"/>
    <property type="match status" value="1"/>
</dbReference>
<dbReference type="SUPFAM" id="SSF51126">
    <property type="entry name" value="Pectin lyase-like"/>
    <property type="match status" value="1"/>
</dbReference>
<dbReference type="InterPro" id="IPR012334">
    <property type="entry name" value="Pectin_lyas_fold"/>
</dbReference>
<dbReference type="InterPro" id="IPR011050">
    <property type="entry name" value="Pectin_lyase_fold/virulence"/>
</dbReference>
<dbReference type="Gene3D" id="2.160.20.10">
    <property type="entry name" value="Single-stranded right-handed beta-helix, Pectin lyase-like"/>
    <property type="match status" value="2"/>
</dbReference>
<accession>A0A2N5WXR2</accession>
<dbReference type="InterPro" id="IPR039448">
    <property type="entry name" value="Beta_helix"/>
</dbReference>
<dbReference type="InterPro" id="IPR052052">
    <property type="entry name" value="Polysaccharide_Lyase_9"/>
</dbReference>
<dbReference type="AlphaFoldDB" id="A0A2N5WXR2"/>
<dbReference type="RefSeq" id="WP_101518944.1">
    <property type="nucleotide sequence ID" value="NZ_PKUS01000039.1"/>
</dbReference>
<keyword evidence="7" id="KW-1185">Reference proteome</keyword>
<keyword evidence="2" id="KW-0964">Secreted</keyword>
<dbReference type="InterPro" id="IPR006626">
    <property type="entry name" value="PbH1"/>
</dbReference>
<dbReference type="Pfam" id="PF13229">
    <property type="entry name" value="Beta_helix"/>
    <property type="match status" value="2"/>
</dbReference>
<feature type="transmembrane region" description="Helical" evidence="4">
    <location>
        <begin position="6"/>
        <end position="29"/>
    </location>
</feature>
<comment type="caution">
    <text evidence="6">The sequence shown here is derived from an EMBL/GenBank/DDBJ whole genome shotgun (WGS) entry which is preliminary data.</text>
</comment>
<dbReference type="GO" id="GO:0016837">
    <property type="term" value="F:carbon-oxygen lyase activity, acting on polysaccharides"/>
    <property type="evidence" value="ECO:0007669"/>
    <property type="project" value="TreeGrafter"/>
</dbReference>
<dbReference type="EMBL" id="PKUS01000039">
    <property type="protein sequence ID" value="PLW67041.1"/>
    <property type="molecule type" value="Genomic_DNA"/>
</dbReference>
<evidence type="ECO:0000313" key="6">
    <source>
        <dbReference type="EMBL" id="PLW67041.1"/>
    </source>
</evidence>
<dbReference type="GO" id="GO:0005576">
    <property type="term" value="C:extracellular region"/>
    <property type="evidence" value="ECO:0007669"/>
    <property type="project" value="UniProtKB-SubCell"/>
</dbReference>
<reference evidence="6 7" key="1">
    <citation type="submission" date="2018-01" db="EMBL/GenBank/DDBJ databases">
        <title>The draft genome sequence of Halioglobus lutimaris HF004.</title>
        <authorList>
            <person name="Du Z.-J."/>
            <person name="Shi M.-J."/>
        </authorList>
    </citation>
    <scope>NUCLEOTIDE SEQUENCE [LARGE SCALE GENOMIC DNA]</scope>
    <source>
        <strain evidence="6 7">HF004</strain>
    </source>
</reference>
<evidence type="ECO:0000259" key="5">
    <source>
        <dbReference type="Pfam" id="PF13229"/>
    </source>
</evidence>
<evidence type="ECO:0000256" key="2">
    <source>
        <dbReference type="ARBA" id="ARBA00022525"/>
    </source>
</evidence>
<evidence type="ECO:0000256" key="4">
    <source>
        <dbReference type="SAM" id="Phobius"/>
    </source>
</evidence>
<dbReference type="OrthoDB" id="5291933at2"/>
<keyword evidence="3" id="KW-0732">Signal</keyword>
<evidence type="ECO:0000256" key="1">
    <source>
        <dbReference type="ARBA" id="ARBA00004613"/>
    </source>
</evidence>
<gene>
    <name evidence="6" type="ORF">C0039_18665</name>
</gene>
<dbReference type="SMART" id="SM00710">
    <property type="entry name" value="PbH1"/>
    <property type="match status" value="4"/>
</dbReference>
<keyword evidence="4" id="KW-0812">Transmembrane</keyword>
<organism evidence="6 7">
    <name type="scientific">Pseudohalioglobus lutimaris</name>
    <dbReference type="NCBI Taxonomy" id="1737061"/>
    <lineage>
        <taxon>Bacteria</taxon>
        <taxon>Pseudomonadati</taxon>
        <taxon>Pseudomonadota</taxon>
        <taxon>Gammaproteobacteria</taxon>
        <taxon>Cellvibrionales</taxon>
        <taxon>Halieaceae</taxon>
        <taxon>Pseudohalioglobus</taxon>
    </lineage>
</organism>
<proteinExistence type="predicted"/>
<protein>
    <recommendedName>
        <fullName evidence="5">Right handed beta helix domain-containing protein</fullName>
    </recommendedName>
</protein>
<name>A0A2N5WXR2_9GAMM</name>
<keyword evidence="4" id="KW-1133">Transmembrane helix</keyword>
<comment type="subcellular location">
    <subcellularLocation>
        <location evidence="1">Secreted</location>
    </subcellularLocation>
</comment>
<sequence>MKLPNLFWGFLAMLNCVLSAMIVVPLLVFSSMALSKDYYVHADIGDNASSGRSSNAAFADLEYAMMKLDPGDTLFVRAGVYKKFPLLSSEKYQSGTSTNPIRVRSYAGELPVISDNSDLRIADVSWWVFEKLTFQSAGTVKLGGTESGKCLTYVSNIAFRKNRFQHSSNAGIKIQCGRRIAIEDNFFDNLRSRKIGRDLHAITAEISTDEILISGNLFRDIGADGIQLAGTVGKTSIVSNVFEVQRPYYYRDENGEDHSITHHNFGNVGENAIDIKSGPGPILIEKNKCFGFRPSVAGQDVSGSNGVAIVIHNNASNITLRRNYFEDNVDHLRILKGAGSSSEHPRRSVRVNNNIFADTAYYGERKPSSLYLEGISDVRIYNNTFYNREGSGKRILRLRNLSDIEISNNIFHNGEVEVQKSHVLEILADHNAWSDIAGSINESLKGSNDLNVFTPQIDETSWTPLLGSSLIDAGKPVGLDDDFYGNAINGSGPDIGAVEYGR</sequence>
<evidence type="ECO:0000313" key="7">
    <source>
        <dbReference type="Proteomes" id="UP000235005"/>
    </source>
</evidence>